<dbReference type="GO" id="GO:0042781">
    <property type="term" value="F:3'-tRNA processing endoribonuclease activity"/>
    <property type="evidence" value="ECO:0007669"/>
    <property type="project" value="TreeGrafter"/>
</dbReference>
<evidence type="ECO:0000256" key="5">
    <source>
        <dbReference type="ARBA" id="ARBA00022884"/>
    </source>
</evidence>
<dbReference type="InterPro" id="IPR014721">
    <property type="entry name" value="Ribsml_uS5_D2-typ_fold_subgr"/>
</dbReference>
<dbReference type="Gene3D" id="3.30.230.10">
    <property type="match status" value="1"/>
</dbReference>
<dbReference type="Proteomes" id="UP000886785">
    <property type="component" value="Unassembled WGS sequence"/>
</dbReference>
<dbReference type="NCBIfam" id="TIGR00188">
    <property type="entry name" value="rnpA"/>
    <property type="match status" value="1"/>
</dbReference>
<dbReference type="HAMAP" id="MF_00227">
    <property type="entry name" value="RNase_P"/>
    <property type="match status" value="1"/>
</dbReference>
<reference evidence="8" key="1">
    <citation type="submission" date="2020-10" db="EMBL/GenBank/DDBJ databases">
        <authorList>
            <person name="Gilroy R."/>
        </authorList>
    </citation>
    <scope>NUCLEOTIDE SEQUENCE</scope>
    <source>
        <strain evidence="8">ChiSjej1B19-7085</strain>
    </source>
</reference>
<evidence type="ECO:0000256" key="4">
    <source>
        <dbReference type="ARBA" id="ARBA00022801"/>
    </source>
</evidence>
<evidence type="ECO:0000256" key="7">
    <source>
        <dbReference type="NCBIfam" id="TIGR00188"/>
    </source>
</evidence>
<keyword evidence="1 6" id="KW-0819">tRNA processing</keyword>
<evidence type="ECO:0000313" key="8">
    <source>
        <dbReference type="EMBL" id="HIR56767.1"/>
    </source>
</evidence>
<keyword evidence="5 6" id="KW-0694">RNA-binding</keyword>
<comment type="catalytic activity">
    <reaction evidence="6">
        <text>Endonucleolytic cleavage of RNA, removing 5'-extranucleotides from tRNA precursor.</text>
        <dbReference type="EC" id="3.1.26.5"/>
    </reaction>
</comment>
<dbReference type="InterPro" id="IPR000100">
    <property type="entry name" value="RNase_P"/>
</dbReference>
<keyword evidence="3 6" id="KW-0255">Endonuclease</keyword>
<sequence>MDIFVPICENRDFRRIYARGKSYVSPVVVTYVMKNRTRSLRVGITTSKKTGNAVKRSRSRRVIREAFRTMAPRVKPGFDLVFVARARTPQVKSTDVARAMEKQLREAGILQ</sequence>
<keyword evidence="2 6" id="KW-0540">Nuclease</keyword>
<evidence type="ECO:0000256" key="3">
    <source>
        <dbReference type="ARBA" id="ARBA00022759"/>
    </source>
</evidence>
<comment type="similarity">
    <text evidence="6">Belongs to the RnpA family.</text>
</comment>
<name>A0A9D1J0U7_9FIRM</name>
<dbReference type="InterPro" id="IPR020568">
    <property type="entry name" value="Ribosomal_Su5_D2-typ_SF"/>
</dbReference>
<dbReference type="EMBL" id="DVHF01000043">
    <property type="protein sequence ID" value="HIR56767.1"/>
    <property type="molecule type" value="Genomic_DNA"/>
</dbReference>
<dbReference type="Pfam" id="PF00825">
    <property type="entry name" value="Ribonuclease_P"/>
    <property type="match status" value="1"/>
</dbReference>
<keyword evidence="4 6" id="KW-0378">Hydrolase</keyword>
<evidence type="ECO:0000313" key="9">
    <source>
        <dbReference type="Proteomes" id="UP000886785"/>
    </source>
</evidence>
<evidence type="ECO:0000256" key="2">
    <source>
        <dbReference type="ARBA" id="ARBA00022722"/>
    </source>
</evidence>
<dbReference type="GO" id="GO:0030677">
    <property type="term" value="C:ribonuclease P complex"/>
    <property type="evidence" value="ECO:0007669"/>
    <property type="project" value="TreeGrafter"/>
</dbReference>
<comment type="subunit">
    <text evidence="6">Consists of a catalytic RNA component (M1 or rnpB) and a protein subunit.</text>
</comment>
<accession>A0A9D1J0U7</accession>
<evidence type="ECO:0000256" key="6">
    <source>
        <dbReference type="HAMAP-Rule" id="MF_00227"/>
    </source>
</evidence>
<dbReference type="EC" id="3.1.26.5" evidence="6 7"/>
<dbReference type="GO" id="GO:0001682">
    <property type="term" value="P:tRNA 5'-leader removal"/>
    <property type="evidence" value="ECO:0007669"/>
    <property type="project" value="UniProtKB-UniRule"/>
</dbReference>
<dbReference type="PANTHER" id="PTHR33992">
    <property type="entry name" value="RIBONUCLEASE P PROTEIN COMPONENT"/>
    <property type="match status" value="1"/>
</dbReference>
<proteinExistence type="inferred from homology"/>
<organism evidence="8 9">
    <name type="scientific">Candidatus Gallacutalibacter pullicola</name>
    <dbReference type="NCBI Taxonomy" id="2840830"/>
    <lineage>
        <taxon>Bacteria</taxon>
        <taxon>Bacillati</taxon>
        <taxon>Bacillota</taxon>
        <taxon>Clostridia</taxon>
        <taxon>Eubacteriales</taxon>
        <taxon>Candidatus Gallacutalibacter</taxon>
    </lineage>
</organism>
<dbReference type="GO" id="GO:0004526">
    <property type="term" value="F:ribonuclease P activity"/>
    <property type="evidence" value="ECO:0007669"/>
    <property type="project" value="UniProtKB-UniRule"/>
</dbReference>
<comment type="function">
    <text evidence="6">RNaseP catalyzes the removal of the 5'-leader sequence from pre-tRNA to produce the mature 5'-terminus. It can also cleave other RNA substrates such as 4.5S RNA. The protein component plays an auxiliary but essential role in vivo by binding to the 5'-leader sequence and broadening the substrate specificity of the ribozyme.</text>
</comment>
<reference evidence="8" key="2">
    <citation type="journal article" date="2021" name="PeerJ">
        <title>Extensive microbial diversity within the chicken gut microbiome revealed by metagenomics and culture.</title>
        <authorList>
            <person name="Gilroy R."/>
            <person name="Ravi A."/>
            <person name="Getino M."/>
            <person name="Pursley I."/>
            <person name="Horton D.L."/>
            <person name="Alikhan N.F."/>
            <person name="Baker D."/>
            <person name="Gharbi K."/>
            <person name="Hall N."/>
            <person name="Watson M."/>
            <person name="Adriaenssens E.M."/>
            <person name="Foster-Nyarko E."/>
            <person name="Jarju S."/>
            <person name="Secka A."/>
            <person name="Antonio M."/>
            <person name="Oren A."/>
            <person name="Chaudhuri R.R."/>
            <person name="La Ragione R."/>
            <person name="Hildebrand F."/>
            <person name="Pallen M.J."/>
        </authorList>
    </citation>
    <scope>NUCLEOTIDE SEQUENCE</scope>
    <source>
        <strain evidence="8">ChiSjej1B19-7085</strain>
    </source>
</reference>
<comment type="caution">
    <text evidence="8">The sequence shown here is derived from an EMBL/GenBank/DDBJ whole genome shotgun (WGS) entry which is preliminary data.</text>
</comment>
<evidence type="ECO:0000256" key="1">
    <source>
        <dbReference type="ARBA" id="ARBA00022694"/>
    </source>
</evidence>
<gene>
    <name evidence="6 8" type="primary">rnpA</name>
    <name evidence="8" type="ORF">IAA54_03795</name>
</gene>
<dbReference type="AlphaFoldDB" id="A0A9D1J0U7"/>
<dbReference type="PANTHER" id="PTHR33992:SF1">
    <property type="entry name" value="RIBONUCLEASE P PROTEIN COMPONENT"/>
    <property type="match status" value="1"/>
</dbReference>
<dbReference type="SUPFAM" id="SSF54211">
    <property type="entry name" value="Ribosomal protein S5 domain 2-like"/>
    <property type="match status" value="1"/>
</dbReference>
<protein>
    <recommendedName>
        <fullName evidence="6 7">Ribonuclease P protein component</fullName>
        <shortName evidence="6">RNase P protein</shortName>
        <shortName evidence="6">RNaseP protein</shortName>
        <ecNumber evidence="6 7">3.1.26.5</ecNumber>
    </recommendedName>
    <alternativeName>
        <fullName evidence="6">Protein C5</fullName>
    </alternativeName>
</protein>
<dbReference type="GO" id="GO:0000049">
    <property type="term" value="F:tRNA binding"/>
    <property type="evidence" value="ECO:0007669"/>
    <property type="project" value="UniProtKB-UniRule"/>
</dbReference>